<keyword evidence="7" id="KW-0456">Lyase</keyword>
<dbReference type="Pfam" id="PF04715">
    <property type="entry name" value="Anth_synt_I_N"/>
    <property type="match status" value="1"/>
</dbReference>
<evidence type="ECO:0000256" key="2">
    <source>
        <dbReference type="ARBA" id="ARBA00009562"/>
    </source>
</evidence>
<evidence type="ECO:0000259" key="8">
    <source>
        <dbReference type="Pfam" id="PF00425"/>
    </source>
</evidence>
<dbReference type="AlphaFoldDB" id="A0A4P9XM20"/>
<evidence type="ECO:0000256" key="6">
    <source>
        <dbReference type="ARBA" id="ARBA00023141"/>
    </source>
</evidence>
<evidence type="ECO:0000256" key="7">
    <source>
        <dbReference type="ARBA" id="ARBA00023239"/>
    </source>
</evidence>
<dbReference type="InterPro" id="IPR005256">
    <property type="entry name" value="Anth_synth_I_PabB"/>
</dbReference>
<dbReference type="InterPro" id="IPR005801">
    <property type="entry name" value="ADC_synthase"/>
</dbReference>
<gene>
    <name evidence="10" type="ORF">THASP1DRAFT_17788</name>
</gene>
<dbReference type="Pfam" id="PF00425">
    <property type="entry name" value="Chorismate_bind"/>
    <property type="match status" value="1"/>
</dbReference>
<keyword evidence="4" id="KW-0028">Amino-acid biosynthesis</keyword>
<evidence type="ECO:0000313" key="10">
    <source>
        <dbReference type="EMBL" id="RKP06947.1"/>
    </source>
</evidence>
<dbReference type="SUPFAM" id="SSF56322">
    <property type="entry name" value="ADC synthase"/>
    <property type="match status" value="1"/>
</dbReference>
<evidence type="ECO:0000256" key="3">
    <source>
        <dbReference type="ARBA" id="ARBA00012266"/>
    </source>
</evidence>
<proteinExistence type="inferred from homology"/>
<dbReference type="GO" id="GO:0004049">
    <property type="term" value="F:anthranilate synthase activity"/>
    <property type="evidence" value="ECO:0007669"/>
    <property type="project" value="UniProtKB-EC"/>
</dbReference>
<comment type="similarity">
    <text evidence="2">Belongs to the anthranilate synthase component I family.</text>
</comment>
<keyword evidence="5" id="KW-0822">Tryptophan biosynthesis</keyword>
<dbReference type="InterPro" id="IPR019999">
    <property type="entry name" value="Anth_synth_I-like"/>
</dbReference>
<evidence type="ECO:0000256" key="4">
    <source>
        <dbReference type="ARBA" id="ARBA00022605"/>
    </source>
</evidence>
<dbReference type="PRINTS" id="PR00095">
    <property type="entry name" value="ANTSNTHASEI"/>
</dbReference>
<dbReference type="InterPro" id="IPR006805">
    <property type="entry name" value="Anth_synth_I_N"/>
</dbReference>
<dbReference type="GO" id="GO:0000162">
    <property type="term" value="P:L-tryptophan biosynthetic process"/>
    <property type="evidence" value="ECO:0007669"/>
    <property type="project" value="UniProtKB-UniPathway"/>
</dbReference>
<organism evidence="10 11">
    <name type="scientific">Thamnocephalis sphaerospora</name>
    <dbReference type="NCBI Taxonomy" id="78915"/>
    <lineage>
        <taxon>Eukaryota</taxon>
        <taxon>Fungi</taxon>
        <taxon>Fungi incertae sedis</taxon>
        <taxon>Zoopagomycota</taxon>
        <taxon>Zoopagomycotina</taxon>
        <taxon>Zoopagomycetes</taxon>
        <taxon>Zoopagales</taxon>
        <taxon>Sigmoideomycetaceae</taxon>
        <taxon>Thamnocephalis</taxon>
    </lineage>
</organism>
<evidence type="ECO:0000259" key="9">
    <source>
        <dbReference type="Pfam" id="PF04715"/>
    </source>
</evidence>
<evidence type="ECO:0000313" key="11">
    <source>
        <dbReference type="Proteomes" id="UP000271241"/>
    </source>
</evidence>
<comment type="pathway">
    <text evidence="1">Amino-acid biosynthesis; L-tryptophan biosynthesis; L-tryptophan from chorismate: step 1/5.</text>
</comment>
<dbReference type="PANTHER" id="PTHR11236:SF9">
    <property type="entry name" value="ANTHRANILATE SYNTHASE COMPONENT 1"/>
    <property type="match status" value="1"/>
</dbReference>
<protein>
    <recommendedName>
        <fullName evidence="3">anthranilate synthase</fullName>
        <ecNumber evidence="3">4.1.3.27</ecNumber>
    </recommendedName>
</protein>
<feature type="domain" description="Anthranilate synthase component I N-terminal" evidence="9">
    <location>
        <begin position="30"/>
        <end position="160"/>
    </location>
</feature>
<evidence type="ECO:0000256" key="1">
    <source>
        <dbReference type="ARBA" id="ARBA00004873"/>
    </source>
</evidence>
<dbReference type="NCBIfam" id="TIGR00564">
    <property type="entry name" value="trpE_most"/>
    <property type="match status" value="1"/>
</dbReference>
<keyword evidence="11" id="KW-1185">Reference proteome</keyword>
<name>A0A4P9XM20_9FUNG</name>
<dbReference type="InterPro" id="IPR015890">
    <property type="entry name" value="Chorismate_C"/>
</dbReference>
<evidence type="ECO:0000256" key="5">
    <source>
        <dbReference type="ARBA" id="ARBA00022822"/>
    </source>
</evidence>
<accession>A0A4P9XM20</accession>
<keyword evidence="6" id="KW-0057">Aromatic amino acid biosynthesis</keyword>
<feature type="domain" description="Chorismate-utilising enzyme C-terminal" evidence="8">
    <location>
        <begin position="222"/>
        <end position="475"/>
    </location>
</feature>
<dbReference type="UniPathway" id="UPA00035">
    <property type="reaction ID" value="UER00040"/>
</dbReference>
<dbReference type="EMBL" id="KZ992789">
    <property type="protein sequence ID" value="RKP06947.1"/>
    <property type="molecule type" value="Genomic_DNA"/>
</dbReference>
<dbReference type="Gene3D" id="3.60.120.10">
    <property type="entry name" value="Anthranilate synthase"/>
    <property type="match status" value="1"/>
</dbReference>
<dbReference type="EC" id="4.1.3.27" evidence="3"/>
<sequence length="499" mass="55543">MFKPTLEEVTQAFTEGRGNTVPIYSEIPADLLTPVAIYLKVSQLRRHSFLLESVAGGEKIGRYSFVGADPYKTIRTGTAEKLSGDPLRYIEQELADIRYVPVPGLPAFTGGAVGFISFDCIQHFEPHTKRELRDPLGLPESEVIFCETLVVCDHLFQRVKVISHVRCPQSDVSAEEIARQYALATDRVCKVLDALNAVETPVPPQSTIVAQNKSEWSSNVGKDGYKAFVTKLKEHIKLGDIIQAVPSQRISRPTQLHPFNVYRQLRMVNPSPYMFYFNFGDFQLVGASPEMLVKVENRVVYTNPIAGTRRRGKDEAEDQALEQDVLSDPKERAEHVMLVDLGRNDVNRVCRPETVTVDSLMHIERYSHVMHIVSNVSGTLRDDQTSFDAFRSIFPAGTVSGAPKIRAVELVSGLEGERRGVYAGSVGHFNFSGDLDTCIAIRTMVFKDGIAYLQAGGGIVFDSDPEAEYEETINKLGSNLATIAQAEEYHQLRDSQRSL</sequence>
<dbReference type="STRING" id="78915.A0A4P9XM20"/>
<dbReference type="OrthoDB" id="1865897at2759"/>
<dbReference type="PANTHER" id="PTHR11236">
    <property type="entry name" value="AMINOBENZOATE/ANTHRANILATE SYNTHASE"/>
    <property type="match status" value="1"/>
</dbReference>
<dbReference type="Proteomes" id="UP000271241">
    <property type="component" value="Unassembled WGS sequence"/>
</dbReference>
<reference evidence="11" key="1">
    <citation type="journal article" date="2018" name="Nat. Microbiol.">
        <title>Leveraging single-cell genomics to expand the fungal tree of life.</title>
        <authorList>
            <person name="Ahrendt S.R."/>
            <person name="Quandt C.A."/>
            <person name="Ciobanu D."/>
            <person name="Clum A."/>
            <person name="Salamov A."/>
            <person name="Andreopoulos B."/>
            <person name="Cheng J.F."/>
            <person name="Woyke T."/>
            <person name="Pelin A."/>
            <person name="Henrissat B."/>
            <person name="Reynolds N.K."/>
            <person name="Benny G.L."/>
            <person name="Smith M.E."/>
            <person name="James T.Y."/>
            <person name="Grigoriev I.V."/>
        </authorList>
    </citation>
    <scope>NUCLEOTIDE SEQUENCE [LARGE SCALE GENOMIC DNA]</scope>
    <source>
        <strain evidence="11">RSA 1356</strain>
    </source>
</reference>